<protein>
    <recommendedName>
        <fullName evidence="3">AMP nucleosidase</fullName>
        <ecNumber evidence="2">3.2.2.4</ecNumber>
    </recommendedName>
    <alternativeName>
        <fullName evidence="3">AMP nucleosidase</fullName>
    </alternativeName>
</protein>
<organism evidence="5 6">
    <name type="scientific">Nitratifractor salsuginis (strain DSM 16511 / JCM 12458 / E9I37-1)</name>
    <dbReference type="NCBI Taxonomy" id="749222"/>
    <lineage>
        <taxon>Bacteria</taxon>
        <taxon>Pseudomonadati</taxon>
        <taxon>Campylobacterota</taxon>
        <taxon>Epsilonproteobacteria</taxon>
        <taxon>Campylobacterales</taxon>
        <taxon>Sulfurovaceae</taxon>
        <taxon>Nitratifractor</taxon>
    </lineage>
</organism>
<reference evidence="5 6" key="1">
    <citation type="journal article" date="2011" name="Stand. Genomic Sci.">
        <title>Complete genome sequence of Nitratifractor salsuginis type strain (E9I37-1).</title>
        <authorList>
            <person name="Anderson I."/>
            <person name="Sikorski J."/>
            <person name="Zeytun A."/>
            <person name="Nolan M."/>
            <person name="Lapidus A."/>
            <person name="Lucas S."/>
            <person name="Hammon N."/>
            <person name="Deshpande S."/>
            <person name="Cheng J.F."/>
            <person name="Tapia R."/>
            <person name="Han C."/>
            <person name="Goodwin L."/>
            <person name="Pitluck S."/>
            <person name="Liolios K."/>
            <person name="Pagani I."/>
            <person name="Ivanova N."/>
            <person name="Huntemann M."/>
            <person name="Mavromatis K."/>
            <person name="Ovchinikova G."/>
            <person name="Pati A."/>
            <person name="Chen A."/>
            <person name="Palaniappan K."/>
            <person name="Land M."/>
            <person name="Hauser L."/>
            <person name="Brambilla E.M."/>
            <person name="Ngatchou-Djao O.D."/>
            <person name="Rohde M."/>
            <person name="Tindall B.J."/>
            <person name="Goker M."/>
            <person name="Detter J.C."/>
            <person name="Woyke T."/>
            <person name="Bristow J."/>
            <person name="Eisen J.A."/>
            <person name="Markowitz V."/>
            <person name="Hugenholtz P."/>
            <person name="Klenk H.P."/>
            <person name="Kyrpides N.C."/>
        </authorList>
    </citation>
    <scope>NUCLEOTIDE SEQUENCE [LARGE SCALE GENOMIC DNA]</scope>
    <source>
        <strain evidence="6">DSM 16511 / JCM 12458 / E9I37-1</strain>
    </source>
</reference>
<dbReference type="KEGG" id="nsa:Nitsa_0963"/>
<dbReference type="eggNOG" id="COG1611">
    <property type="taxonomic scope" value="Bacteria"/>
</dbReference>
<proteinExistence type="predicted"/>
<dbReference type="InterPro" id="IPR005269">
    <property type="entry name" value="LOG"/>
</dbReference>
<dbReference type="GO" id="GO:0009691">
    <property type="term" value="P:cytokinin biosynthetic process"/>
    <property type="evidence" value="ECO:0007669"/>
    <property type="project" value="InterPro"/>
</dbReference>
<dbReference type="AlphaFoldDB" id="E6X3E5"/>
<feature type="compositionally biased region" description="Basic and acidic residues" evidence="4">
    <location>
        <begin position="14"/>
        <end position="25"/>
    </location>
</feature>
<reference evidence="6" key="2">
    <citation type="submission" date="2011-01" db="EMBL/GenBank/DDBJ databases">
        <title>The complete genome of Nitratifractor salsuginis DSM 16511.</title>
        <authorList>
            <consortium name="US DOE Joint Genome Institute (JGI-PGF)"/>
            <person name="Lucas S."/>
            <person name="Copeland A."/>
            <person name="Lapidus A."/>
            <person name="Bruce D."/>
            <person name="Goodwin L."/>
            <person name="Pitluck S."/>
            <person name="Kyrpides N."/>
            <person name="Mavromatis K."/>
            <person name="Ivanova N."/>
            <person name="Mikhailova N."/>
            <person name="Zeytun A."/>
            <person name="Detter J.C."/>
            <person name="Tapia R."/>
            <person name="Han C."/>
            <person name="Land M."/>
            <person name="Hauser L."/>
            <person name="Markowitz V."/>
            <person name="Cheng J.-F."/>
            <person name="Hugenholtz P."/>
            <person name="Woyke T."/>
            <person name="Wu D."/>
            <person name="Tindall B."/>
            <person name="Schuetze A."/>
            <person name="Brambilla E."/>
            <person name="Klenk H.-P."/>
            <person name="Eisen J.A."/>
        </authorList>
    </citation>
    <scope>NUCLEOTIDE SEQUENCE [LARGE SCALE GENOMIC DNA]</scope>
    <source>
        <strain evidence="6">DSM 16511 / JCM 12458 / E9I37-1</strain>
    </source>
</reference>
<dbReference type="SUPFAM" id="SSF102405">
    <property type="entry name" value="MCP/YpsA-like"/>
    <property type="match status" value="1"/>
</dbReference>
<sequence length="318" mass="36380">MKKKKLPVENTKLPWEHPKPKTEDPQALKLVEKIMQSPTYRLAEEDTDFLKSYETRGNRLELDYLKPELHMARAGIEHTIVVFGSARIRERKTAMANLEAVQKKLKADPDNEKLMQELYVAERMLEKSIYYDDARMFGRYVSRSGKGPGDSRVVIMTGGGPGIMEAANRGAHDVGAKSVGLNIHLPHEQFPNPYITPELCFQFHYFAIRKLHFFLRAKALVVYPGGFGTLDELFEILTLVQTHKTPPIPVVIVGKSYWNKLINFDFLVEEGTIAPEDLEIFHFADNAAEAWKHILDWHETYNTPLVAKGEKTGMEREK</sequence>
<dbReference type="Proteomes" id="UP000008633">
    <property type="component" value="Chromosome"/>
</dbReference>
<dbReference type="InterPro" id="IPR031100">
    <property type="entry name" value="LOG_fam"/>
</dbReference>
<dbReference type="Pfam" id="PF03641">
    <property type="entry name" value="Lysine_decarbox"/>
    <property type="match status" value="1"/>
</dbReference>
<dbReference type="EMBL" id="CP002452">
    <property type="protein sequence ID" value="ADV46222.1"/>
    <property type="molecule type" value="Genomic_DNA"/>
</dbReference>
<dbReference type="EC" id="3.2.2.4" evidence="2"/>
<name>E6X3E5_NITSE</name>
<dbReference type="RefSeq" id="WP_013553916.1">
    <property type="nucleotide sequence ID" value="NC_014935.1"/>
</dbReference>
<accession>E6X3E5</accession>
<dbReference type="HOGENOM" id="CLU_058336_0_0_7"/>
<dbReference type="NCBIfam" id="TIGR00730">
    <property type="entry name" value="Rossman fold protein, TIGR00730 family"/>
    <property type="match status" value="1"/>
</dbReference>
<evidence type="ECO:0000313" key="5">
    <source>
        <dbReference type="EMBL" id="ADV46222.1"/>
    </source>
</evidence>
<feature type="region of interest" description="Disordered" evidence="4">
    <location>
        <begin position="1"/>
        <end position="25"/>
    </location>
</feature>
<evidence type="ECO:0000256" key="2">
    <source>
        <dbReference type="ARBA" id="ARBA00011985"/>
    </source>
</evidence>
<dbReference type="Gene3D" id="3.40.50.450">
    <property type="match status" value="1"/>
</dbReference>
<evidence type="ECO:0000313" key="6">
    <source>
        <dbReference type="Proteomes" id="UP000008633"/>
    </source>
</evidence>
<comment type="catalytic activity">
    <reaction evidence="1">
        <text>AMP + H2O = D-ribose 5-phosphate + adenine</text>
        <dbReference type="Rhea" id="RHEA:20129"/>
        <dbReference type="ChEBI" id="CHEBI:15377"/>
        <dbReference type="ChEBI" id="CHEBI:16708"/>
        <dbReference type="ChEBI" id="CHEBI:78346"/>
        <dbReference type="ChEBI" id="CHEBI:456215"/>
        <dbReference type="EC" id="3.2.2.4"/>
    </reaction>
</comment>
<dbReference type="STRING" id="749222.Nitsa_0963"/>
<dbReference type="InterPro" id="IPR052341">
    <property type="entry name" value="LOG_family_nucleotidases"/>
</dbReference>
<dbReference type="GO" id="GO:0005829">
    <property type="term" value="C:cytosol"/>
    <property type="evidence" value="ECO:0007669"/>
    <property type="project" value="TreeGrafter"/>
</dbReference>
<dbReference type="PANTHER" id="PTHR43393">
    <property type="entry name" value="CYTOKININ RIBOSIDE 5'-MONOPHOSPHATE PHOSPHORIBOHYDROLASE"/>
    <property type="match status" value="1"/>
</dbReference>
<keyword evidence="6" id="KW-1185">Reference proteome</keyword>
<dbReference type="PANTHER" id="PTHR43393:SF3">
    <property type="entry name" value="LYSINE DECARBOXYLASE-LIKE PROTEIN"/>
    <property type="match status" value="1"/>
</dbReference>
<evidence type="ECO:0000256" key="4">
    <source>
        <dbReference type="SAM" id="MobiDB-lite"/>
    </source>
</evidence>
<evidence type="ECO:0000256" key="3">
    <source>
        <dbReference type="ARBA" id="ARBA00031983"/>
    </source>
</evidence>
<dbReference type="OrthoDB" id="9801098at2"/>
<evidence type="ECO:0000256" key="1">
    <source>
        <dbReference type="ARBA" id="ARBA00000274"/>
    </source>
</evidence>
<dbReference type="GO" id="GO:0008714">
    <property type="term" value="F:AMP nucleosidase activity"/>
    <property type="evidence" value="ECO:0007669"/>
    <property type="project" value="UniProtKB-EC"/>
</dbReference>
<gene>
    <name evidence="5" type="ordered locus">Nitsa_0963</name>
</gene>